<keyword evidence="2" id="KW-1185">Reference proteome</keyword>
<gene>
    <name evidence="1" type="ORF">BD310DRAFT_667163</name>
</gene>
<protein>
    <submittedName>
        <fullName evidence="1">Uncharacterized protein</fullName>
    </submittedName>
</protein>
<dbReference type="AlphaFoldDB" id="A0A4Q9PCD5"/>
<proteinExistence type="predicted"/>
<accession>A0A4Q9PCD5</accession>
<sequence>MKRLHHICTVLASCRIFSRNGWPFSSTFSYSTAIALAVPTNCYDPPLTISIAHVLCSSHLLCWRMTHLRWLLRTVELGIR</sequence>
<evidence type="ECO:0000313" key="2">
    <source>
        <dbReference type="Proteomes" id="UP000292082"/>
    </source>
</evidence>
<organism evidence="1 2">
    <name type="scientific">Dichomitus squalens</name>
    <dbReference type="NCBI Taxonomy" id="114155"/>
    <lineage>
        <taxon>Eukaryota</taxon>
        <taxon>Fungi</taxon>
        <taxon>Dikarya</taxon>
        <taxon>Basidiomycota</taxon>
        <taxon>Agaricomycotina</taxon>
        <taxon>Agaricomycetes</taxon>
        <taxon>Polyporales</taxon>
        <taxon>Polyporaceae</taxon>
        <taxon>Dichomitus</taxon>
    </lineage>
</organism>
<reference evidence="1 2" key="1">
    <citation type="submission" date="2019-01" db="EMBL/GenBank/DDBJ databases">
        <title>Draft genome sequences of three monokaryotic isolates of the white-rot basidiomycete fungus Dichomitus squalens.</title>
        <authorList>
            <consortium name="DOE Joint Genome Institute"/>
            <person name="Lopez S.C."/>
            <person name="Andreopoulos B."/>
            <person name="Pangilinan J."/>
            <person name="Lipzen A."/>
            <person name="Riley R."/>
            <person name="Ahrendt S."/>
            <person name="Ng V."/>
            <person name="Barry K."/>
            <person name="Daum C."/>
            <person name="Grigoriev I.V."/>
            <person name="Hilden K.S."/>
            <person name="Makela M.R."/>
            <person name="de Vries R.P."/>
        </authorList>
    </citation>
    <scope>NUCLEOTIDE SEQUENCE [LARGE SCALE GENOMIC DNA]</scope>
    <source>
        <strain evidence="1 2">CBS 464.89</strain>
    </source>
</reference>
<name>A0A4Q9PCD5_9APHY</name>
<dbReference type="Proteomes" id="UP000292082">
    <property type="component" value="Unassembled WGS sequence"/>
</dbReference>
<evidence type="ECO:0000313" key="1">
    <source>
        <dbReference type="EMBL" id="TBU63074.1"/>
    </source>
</evidence>
<dbReference type="EMBL" id="ML145091">
    <property type="protein sequence ID" value="TBU63074.1"/>
    <property type="molecule type" value="Genomic_DNA"/>
</dbReference>